<feature type="transmembrane region" description="Helical" evidence="1">
    <location>
        <begin position="148"/>
        <end position="174"/>
    </location>
</feature>
<evidence type="ECO:0000313" key="2">
    <source>
        <dbReference type="EMBL" id="MBB5322320.1"/>
    </source>
</evidence>
<dbReference type="AlphaFoldDB" id="A0A840UFR3"/>
<dbReference type="RefSeq" id="WP_183705399.1">
    <property type="nucleotide sequence ID" value="NZ_JACHFE010000008.1"/>
</dbReference>
<dbReference type="EMBL" id="JACHFE010000008">
    <property type="protein sequence ID" value="MBB5322320.1"/>
    <property type="molecule type" value="Genomic_DNA"/>
</dbReference>
<keyword evidence="3" id="KW-1185">Reference proteome</keyword>
<proteinExistence type="predicted"/>
<protein>
    <submittedName>
        <fullName evidence="2">Uncharacterized protein</fullName>
    </submittedName>
</protein>
<feature type="transmembrane region" description="Helical" evidence="1">
    <location>
        <begin position="114"/>
        <end position="136"/>
    </location>
</feature>
<gene>
    <name evidence="2" type="ORF">HNR38_002821</name>
</gene>
<accession>A0A840UFR3</accession>
<keyword evidence="1" id="KW-0812">Transmembrane</keyword>
<feature type="transmembrane region" description="Helical" evidence="1">
    <location>
        <begin position="71"/>
        <end position="93"/>
    </location>
</feature>
<keyword evidence="1" id="KW-0472">Membrane</keyword>
<dbReference type="Proteomes" id="UP000591735">
    <property type="component" value="Unassembled WGS sequence"/>
</dbReference>
<name>A0A840UFR3_9GAMM</name>
<comment type="caution">
    <text evidence="2">The sequence shown here is derived from an EMBL/GenBank/DDBJ whole genome shotgun (WGS) entry which is preliminary data.</text>
</comment>
<organism evidence="2 3">
    <name type="scientific">Marinobacter oulmenensis</name>
    <dbReference type="NCBI Taxonomy" id="643747"/>
    <lineage>
        <taxon>Bacteria</taxon>
        <taxon>Pseudomonadati</taxon>
        <taxon>Pseudomonadota</taxon>
        <taxon>Gammaproteobacteria</taxon>
        <taxon>Pseudomonadales</taxon>
        <taxon>Marinobacteraceae</taxon>
        <taxon>Marinobacter</taxon>
    </lineage>
</organism>
<keyword evidence="1" id="KW-1133">Transmembrane helix</keyword>
<feature type="transmembrane region" description="Helical" evidence="1">
    <location>
        <begin position="41"/>
        <end position="59"/>
    </location>
</feature>
<evidence type="ECO:0000256" key="1">
    <source>
        <dbReference type="SAM" id="Phobius"/>
    </source>
</evidence>
<evidence type="ECO:0000313" key="3">
    <source>
        <dbReference type="Proteomes" id="UP000591735"/>
    </source>
</evidence>
<sequence>MRLRHIPILGLFLKYLNLYAGQGKPEHLHRVAPAPLWLDRVLVELIINLVFVALLFVAAGDGRHDLDFSGLAVSVFPSLLGFGIGVFALIFVLPDDFLTSLDKRSANTGVGSTLLVADMAFPLIYLAFGLAASAIIEEIWPSVWGQAVLLLIFLYGLTLVCDLISGIASAAYALRHRRGKQAQQEVEAVPDGEKKPEE</sequence>
<reference evidence="2 3" key="1">
    <citation type="submission" date="2020-08" db="EMBL/GenBank/DDBJ databases">
        <title>Genomic Encyclopedia of Type Strains, Phase IV (KMG-IV): sequencing the most valuable type-strain genomes for metagenomic binning, comparative biology and taxonomic classification.</title>
        <authorList>
            <person name="Goeker M."/>
        </authorList>
    </citation>
    <scope>NUCLEOTIDE SEQUENCE [LARGE SCALE GENOMIC DNA]</scope>
    <source>
        <strain evidence="2 3">DSM 22359</strain>
    </source>
</reference>